<organism evidence="1 2">
    <name type="scientific">Pseudomonas benzenivorans</name>
    <dbReference type="NCBI Taxonomy" id="556533"/>
    <lineage>
        <taxon>Bacteria</taxon>
        <taxon>Pseudomonadati</taxon>
        <taxon>Pseudomonadota</taxon>
        <taxon>Gammaproteobacteria</taxon>
        <taxon>Pseudomonadales</taxon>
        <taxon>Pseudomonadaceae</taxon>
        <taxon>Pseudomonas</taxon>
    </lineage>
</organism>
<evidence type="ECO:0000313" key="1">
    <source>
        <dbReference type="EMBL" id="WPC06151.1"/>
    </source>
</evidence>
<dbReference type="EMBL" id="CP137892">
    <property type="protein sequence ID" value="WPC06151.1"/>
    <property type="molecule type" value="Genomic_DNA"/>
</dbReference>
<proteinExistence type="predicted"/>
<protein>
    <submittedName>
        <fullName evidence="1">Uncharacterized protein</fullName>
    </submittedName>
</protein>
<accession>A0ABZ0PYF3</accession>
<evidence type="ECO:0000313" key="2">
    <source>
        <dbReference type="Proteomes" id="UP001305928"/>
    </source>
</evidence>
<name>A0ABZ0PYF3_9PSED</name>
<keyword evidence="2" id="KW-1185">Reference proteome</keyword>
<reference evidence="1 2" key="1">
    <citation type="submission" date="2023-11" db="EMBL/GenBank/DDBJ databases">
        <title>Complete genome of Pseudomonas benzenivorans BA3361.</title>
        <authorList>
            <person name="Shin S.Y."/>
            <person name="Song J."/>
            <person name="Kang H."/>
        </authorList>
    </citation>
    <scope>NUCLEOTIDE SEQUENCE [LARGE SCALE GENOMIC DNA]</scope>
    <source>
        <strain evidence="1 2">HNIBRBA3361</strain>
    </source>
</reference>
<dbReference type="Proteomes" id="UP001305928">
    <property type="component" value="Chromosome"/>
</dbReference>
<sequence>MEYSIDLISVHCPPGGQRSYGNSDESLRLDAGECRPVRPSPQLAAAMDGEDRDPFLPERGGYISVANGGWQEARINSVDCISFGVNGRS</sequence>
<gene>
    <name evidence="1" type="ORF">SBP02_05190</name>
</gene>
<dbReference type="RefSeq" id="WP_318645332.1">
    <property type="nucleotide sequence ID" value="NZ_CP137892.1"/>
</dbReference>